<dbReference type="InterPro" id="IPR014284">
    <property type="entry name" value="RNA_pol_sigma-70_dom"/>
</dbReference>
<dbReference type="Gene3D" id="1.10.1740.10">
    <property type="match status" value="1"/>
</dbReference>
<dbReference type="Proteomes" id="UP000679992">
    <property type="component" value="Unassembled WGS sequence"/>
</dbReference>
<evidence type="ECO:0000313" key="7">
    <source>
        <dbReference type="EMBL" id="GIP54480.1"/>
    </source>
</evidence>
<dbReference type="InterPro" id="IPR007627">
    <property type="entry name" value="RNA_pol_sigma70_r2"/>
</dbReference>
<dbReference type="InterPro" id="IPR013325">
    <property type="entry name" value="RNA_pol_sigma_r2"/>
</dbReference>
<dbReference type="InterPro" id="IPR013324">
    <property type="entry name" value="RNA_pol_sigma_r3/r4-like"/>
</dbReference>
<proteinExistence type="inferred from homology"/>
<name>A0ABQ4MEQ3_9BACL</name>
<dbReference type="EMBL" id="BOSL01000012">
    <property type="protein sequence ID" value="GIP54480.1"/>
    <property type="molecule type" value="Genomic_DNA"/>
</dbReference>
<dbReference type="PANTHER" id="PTHR43133:SF60">
    <property type="entry name" value="RNA POLYMERASE SIGMA FACTOR SIGV"/>
    <property type="match status" value="1"/>
</dbReference>
<dbReference type="PANTHER" id="PTHR43133">
    <property type="entry name" value="RNA POLYMERASE ECF-TYPE SIGMA FACTO"/>
    <property type="match status" value="1"/>
</dbReference>
<dbReference type="Pfam" id="PF08281">
    <property type="entry name" value="Sigma70_r4_2"/>
    <property type="match status" value="1"/>
</dbReference>
<keyword evidence="2" id="KW-0805">Transcription regulation</keyword>
<comment type="similarity">
    <text evidence="1">Belongs to the sigma-70 factor family. ECF subfamily.</text>
</comment>
<comment type="caution">
    <text evidence="7">The sequence shown here is derived from an EMBL/GenBank/DDBJ whole genome shotgun (WGS) entry which is preliminary data.</text>
</comment>
<dbReference type="SUPFAM" id="SSF88659">
    <property type="entry name" value="Sigma3 and sigma4 domains of RNA polymerase sigma factors"/>
    <property type="match status" value="1"/>
</dbReference>
<dbReference type="InterPro" id="IPR039425">
    <property type="entry name" value="RNA_pol_sigma-70-like"/>
</dbReference>
<evidence type="ECO:0000256" key="2">
    <source>
        <dbReference type="ARBA" id="ARBA00023015"/>
    </source>
</evidence>
<evidence type="ECO:0000256" key="4">
    <source>
        <dbReference type="ARBA" id="ARBA00023163"/>
    </source>
</evidence>
<keyword evidence="3" id="KW-0731">Sigma factor</keyword>
<organism evidence="7 8">
    <name type="scientific">Paenibacillus vini</name>
    <dbReference type="NCBI Taxonomy" id="1476024"/>
    <lineage>
        <taxon>Bacteria</taxon>
        <taxon>Bacillati</taxon>
        <taxon>Bacillota</taxon>
        <taxon>Bacilli</taxon>
        <taxon>Bacillales</taxon>
        <taxon>Paenibacillaceae</taxon>
        <taxon>Paenibacillus</taxon>
    </lineage>
</organism>
<keyword evidence="8" id="KW-1185">Reference proteome</keyword>
<dbReference type="InterPro" id="IPR036388">
    <property type="entry name" value="WH-like_DNA-bd_sf"/>
</dbReference>
<feature type="domain" description="RNA polymerase sigma factor 70 region 4 type 2" evidence="6">
    <location>
        <begin position="102"/>
        <end position="154"/>
    </location>
</feature>
<evidence type="ECO:0000256" key="3">
    <source>
        <dbReference type="ARBA" id="ARBA00023082"/>
    </source>
</evidence>
<protein>
    <submittedName>
        <fullName evidence="7">RNA polymerase sigma factor SigV</fullName>
    </submittedName>
</protein>
<evidence type="ECO:0000313" key="8">
    <source>
        <dbReference type="Proteomes" id="UP000679992"/>
    </source>
</evidence>
<dbReference type="Gene3D" id="1.10.10.10">
    <property type="entry name" value="Winged helix-like DNA-binding domain superfamily/Winged helix DNA-binding domain"/>
    <property type="match status" value="1"/>
</dbReference>
<dbReference type="CDD" id="cd06171">
    <property type="entry name" value="Sigma70_r4"/>
    <property type="match status" value="1"/>
</dbReference>
<evidence type="ECO:0000256" key="1">
    <source>
        <dbReference type="ARBA" id="ARBA00010641"/>
    </source>
</evidence>
<dbReference type="Pfam" id="PF04542">
    <property type="entry name" value="Sigma70_r2"/>
    <property type="match status" value="1"/>
</dbReference>
<dbReference type="InterPro" id="IPR013249">
    <property type="entry name" value="RNA_pol_sigma70_r4_t2"/>
</dbReference>
<sequence>MNKPRQYELITDVVMHNKDNFYRLAYGYVLNPEDALDIVQDSIHKAIKSDTLHDETAVKSWFYKIVVHTALDFLRRRKRVAVASDAELEYRDSGQEDHYRDMDLEKALDELPPDYRSVVVLRYFEDLKIEEVAGVLGLNVNTVKTRLYKALKLLRIEMEEVEVHNEEAPEYGR</sequence>
<accession>A0ABQ4MEQ3</accession>
<dbReference type="SUPFAM" id="SSF88946">
    <property type="entry name" value="Sigma2 domain of RNA polymerase sigma factors"/>
    <property type="match status" value="1"/>
</dbReference>
<dbReference type="NCBIfam" id="TIGR02937">
    <property type="entry name" value="sigma70-ECF"/>
    <property type="match status" value="1"/>
</dbReference>
<keyword evidence="4" id="KW-0804">Transcription</keyword>
<feature type="domain" description="RNA polymerase sigma-70 region 2" evidence="5">
    <location>
        <begin position="14"/>
        <end position="79"/>
    </location>
</feature>
<reference evidence="7 8" key="1">
    <citation type="submission" date="2021-03" db="EMBL/GenBank/DDBJ databases">
        <title>Antimicrobial resistance genes in bacteria isolated from Japanese honey, and their potential for conferring macrolide and lincosamide resistance in the American foulbrood pathogen Paenibacillus larvae.</title>
        <authorList>
            <person name="Okamoto M."/>
            <person name="Kumagai M."/>
            <person name="Kanamori H."/>
            <person name="Takamatsu D."/>
        </authorList>
    </citation>
    <scope>NUCLEOTIDE SEQUENCE [LARGE SCALE GENOMIC DNA]</scope>
    <source>
        <strain evidence="7 8">J42TS3</strain>
    </source>
</reference>
<dbReference type="RefSeq" id="WP_213655765.1">
    <property type="nucleotide sequence ID" value="NZ_BOSL01000012.1"/>
</dbReference>
<gene>
    <name evidence="7" type="primary">sigV</name>
    <name evidence="7" type="ORF">J42TS3_35150</name>
</gene>
<evidence type="ECO:0000259" key="6">
    <source>
        <dbReference type="Pfam" id="PF08281"/>
    </source>
</evidence>
<evidence type="ECO:0000259" key="5">
    <source>
        <dbReference type="Pfam" id="PF04542"/>
    </source>
</evidence>